<dbReference type="SUPFAM" id="SSF49478">
    <property type="entry name" value="Cna protein B-type domain"/>
    <property type="match status" value="1"/>
</dbReference>
<dbReference type="InterPro" id="IPR015915">
    <property type="entry name" value="Kelch-typ_b-propeller"/>
</dbReference>
<keyword evidence="1" id="KW-0732">Signal</keyword>
<dbReference type="Pfam" id="PF24681">
    <property type="entry name" value="Kelch_KLHDC2_KLHL20_DRC7"/>
    <property type="match status" value="1"/>
</dbReference>
<dbReference type="EMBL" id="CP036279">
    <property type="protein sequence ID" value="QDU64768.1"/>
    <property type="molecule type" value="Genomic_DNA"/>
</dbReference>
<protein>
    <submittedName>
        <fullName evidence="2">N-acetylneuraminate epimerase</fullName>
        <ecNumber evidence="2">5.1.3.24</ecNumber>
    </submittedName>
</protein>
<dbReference type="EC" id="5.1.3.24" evidence="2"/>
<dbReference type="PANTHER" id="PTHR46375:SF3">
    <property type="entry name" value="KELCH REPEAT AND BTB DOMAIN-CONTAINING PROTEIN 13"/>
    <property type="match status" value="1"/>
</dbReference>
<proteinExistence type="predicted"/>
<dbReference type="KEGG" id="knv:Pan216_56600"/>
<dbReference type="GO" id="GO:0016853">
    <property type="term" value="F:isomerase activity"/>
    <property type="evidence" value="ECO:0007669"/>
    <property type="project" value="UniProtKB-KW"/>
</dbReference>
<keyword evidence="3" id="KW-1185">Reference proteome</keyword>
<keyword evidence="2" id="KW-0413">Isomerase</keyword>
<dbReference type="SMART" id="SM00612">
    <property type="entry name" value="Kelch"/>
    <property type="match status" value="3"/>
</dbReference>
<dbReference type="PANTHER" id="PTHR46375">
    <property type="entry name" value="KELCH REPEAT AND BTB DOMAIN-CONTAINING PROTEIN 13-RELATED"/>
    <property type="match status" value="1"/>
</dbReference>
<gene>
    <name evidence="2" type="primary">nanM</name>
    <name evidence="2" type="ORF">Pan216_56600</name>
</gene>
<dbReference type="SUPFAM" id="SSF117281">
    <property type="entry name" value="Kelch motif"/>
    <property type="match status" value="1"/>
</dbReference>
<dbReference type="InterPro" id="IPR019613">
    <property type="entry name" value="DUF4198"/>
</dbReference>
<organism evidence="2 3">
    <name type="scientific">Kolteria novifilia</name>
    <dbReference type="NCBI Taxonomy" id="2527975"/>
    <lineage>
        <taxon>Bacteria</taxon>
        <taxon>Pseudomonadati</taxon>
        <taxon>Planctomycetota</taxon>
        <taxon>Planctomycetia</taxon>
        <taxon>Kolteriales</taxon>
        <taxon>Kolteriaceae</taxon>
        <taxon>Kolteria</taxon>
    </lineage>
</organism>
<dbReference type="Gene3D" id="2.120.10.80">
    <property type="entry name" value="Kelch-type beta propeller"/>
    <property type="match status" value="2"/>
</dbReference>
<accession>A0A518BCR0</accession>
<dbReference type="Pfam" id="PF10670">
    <property type="entry name" value="DUF4198"/>
    <property type="match status" value="1"/>
</dbReference>
<dbReference type="InterPro" id="IPR006652">
    <property type="entry name" value="Kelch_1"/>
</dbReference>
<evidence type="ECO:0000313" key="3">
    <source>
        <dbReference type="Proteomes" id="UP000317093"/>
    </source>
</evidence>
<dbReference type="AlphaFoldDB" id="A0A518BCR0"/>
<feature type="signal peptide" evidence="1">
    <location>
        <begin position="1"/>
        <end position="24"/>
    </location>
</feature>
<dbReference type="InterPro" id="IPR052392">
    <property type="entry name" value="Kelch-BTB_domain-containing"/>
</dbReference>
<feature type="chain" id="PRO_5021989910" evidence="1">
    <location>
        <begin position="25"/>
        <end position="564"/>
    </location>
</feature>
<sequence length="564" mass="60934" precursor="true">MKQVKYTFVALTLSLLAIASTARAHFVWIEANRAKDGYDVRAGFGHHGDWDAELADRIAKTKYTLVTADGKESPLAMPIDKEKGDFAADVTAEKPVAVFGILDYGVLDRGQGGPFLLRYYSKAMMGSPRAWKDVKAPKSQALDIVPSFSRSGPAVTVMLDGKPYADAEVHLYGPKDLEEELKTDAEGKVALKVTEPGNYGIRVGRNIDKKGTFDGKAYDSIHEYATMTFSRRARSGAGGHRHGGKATAKAAKIDSPYDPMPFGVTSFGADYADGAVYVFGGHRGEVHDYSSDTQSDKLLRLKVDPKAKWEELASARKLQSPQLVAASGKLYRIGGMSARNKADEDSNLWSVSDFACFDPKTGKWEDLPELPEPRSSHGAAVLGDKIYVAGGWTMKGDGDHEWVDDILAYDLSGKTEGWKKIAKQPFKRRALTAVAKDGKLYVIGGLQDERGLSSDANILDLKSGEWTTGPAIPGEGINAFSSSAAVSGDDLFLSVRSGELFRLSKAGDKWELVKRQPTARMAHQLVPAGPGKLMLLGGINRDIGKIRDVEVISVTPGGDVSASK</sequence>
<dbReference type="RefSeq" id="WP_419193057.1">
    <property type="nucleotide sequence ID" value="NZ_CP036279.1"/>
</dbReference>
<evidence type="ECO:0000313" key="2">
    <source>
        <dbReference type="EMBL" id="QDU64768.1"/>
    </source>
</evidence>
<name>A0A518BCR0_9BACT</name>
<reference evidence="2 3" key="1">
    <citation type="submission" date="2019-02" db="EMBL/GenBank/DDBJ databases">
        <title>Deep-cultivation of Planctomycetes and their phenomic and genomic characterization uncovers novel biology.</title>
        <authorList>
            <person name="Wiegand S."/>
            <person name="Jogler M."/>
            <person name="Boedeker C."/>
            <person name="Pinto D."/>
            <person name="Vollmers J."/>
            <person name="Rivas-Marin E."/>
            <person name="Kohn T."/>
            <person name="Peeters S.H."/>
            <person name="Heuer A."/>
            <person name="Rast P."/>
            <person name="Oberbeckmann S."/>
            <person name="Bunk B."/>
            <person name="Jeske O."/>
            <person name="Meyerdierks A."/>
            <person name="Storesund J.E."/>
            <person name="Kallscheuer N."/>
            <person name="Luecker S."/>
            <person name="Lage O.M."/>
            <person name="Pohl T."/>
            <person name="Merkel B.J."/>
            <person name="Hornburger P."/>
            <person name="Mueller R.-W."/>
            <person name="Bruemmer F."/>
            <person name="Labrenz M."/>
            <person name="Spormann A.M."/>
            <person name="Op den Camp H."/>
            <person name="Overmann J."/>
            <person name="Amann R."/>
            <person name="Jetten M.S.M."/>
            <person name="Mascher T."/>
            <person name="Medema M.H."/>
            <person name="Devos D.P."/>
            <person name="Kaster A.-K."/>
            <person name="Ovreas L."/>
            <person name="Rohde M."/>
            <person name="Galperin M.Y."/>
            <person name="Jogler C."/>
        </authorList>
    </citation>
    <scope>NUCLEOTIDE SEQUENCE [LARGE SCALE GENOMIC DNA]</scope>
    <source>
        <strain evidence="2 3">Pan216</strain>
    </source>
</reference>
<evidence type="ECO:0000256" key="1">
    <source>
        <dbReference type="SAM" id="SignalP"/>
    </source>
</evidence>
<dbReference type="Proteomes" id="UP000317093">
    <property type="component" value="Chromosome"/>
</dbReference>